<dbReference type="EMBL" id="BKCJ010005540">
    <property type="protein sequence ID" value="GEU67307.1"/>
    <property type="molecule type" value="Genomic_DNA"/>
</dbReference>
<comment type="caution">
    <text evidence="2">The sequence shown here is derived from an EMBL/GenBank/DDBJ whole genome shotgun (WGS) entry which is preliminary data.</text>
</comment>
<dbReference type="AlphaFoldDB" id="A0A6L2M2A3"/>
<name>A0A6L2M2A3_TANCI</name>
<protein>
    <submittedName>
        <fullName evidence="2">Uncharacterized protein</fullName>
    </submittedName>
</protein>
<evidence type="ECO:0000256" key="1">
    <source>
        <dbReference type="SAM" id="MobiDB-lite"/>
    </source>
</evidence>
<reference evidence="2" key="1">
    <citation type="journal article" date="2019" name="Sci. Rep.">
        <title>Draft genome of Tanacetum cinerariifolium, the natural source of mosquito coil.</title>
        <authorList>
            <person name="Yamashiro T."/>
            <person name="Shiraishi A."/>
            <person name="Satake H."/>
            <person name="Nakayama K."/>
        </authorList>
    </citation>
    <scope>NUCLEOTIDE SEQUENCE</scope>
</reference>
<proteinExistence type="predicted"/>
<evidence type="ECO:0000313" key="2">
    <source>
        <dbReference type="EMBL" id="GEU67307.1"/>
    </source>
</evidence>
<accession>A0A6L2M2A3</accession>
<organism evidence="2">
    <name type="scientific">Tanacetum cinerariifolium</name>
    <name type="common">Dalmatian daisy</name>
    <name type="synonym">Chrysanthemum cinerariifolium</name>
    <dbReference type="NCBI Taxonomy" id="118510"/>
    <lineage>
        <taxon>Eukaryota</taxon>
        <taxon>Viridiplantae</taxon>
        <taxon>Streptophyta</taxon>
        <taxon>Embryophyta</taxon>
        <taxon>Tracheophyta</taxon>
        <taxon>Spermatophyta</taxon>
        <taxon>Magnoliopsida</taxon>
        <taxon>eudicotyledons</taxon>
        <taxon>Gunneridae</taxon>
        <taxon>Pentapetalae</taxon>
        <taxon>asterids</taxon>
        <taxon>campanulids</taxon>
        <taxon>Asterales</taxon>
        <taxon>Asteraceae</taxon>
        <taxon>Asteroideae</taxon>
        <taxon>Anthemideae</taxon>
        <taxon>Anthemidinae</taxon>
        <taxon>Tanacetum</taxon>
    </lineage>
</organism>
<feature type="region of interest" description="Disordered" evidence="1">
    <location>
        <begin position="37"/>
        <end position="58"/>
    </location>
</feature>
<feature type="compositionally biased region" description="Basic and acidic residues" evidence="1">
    <location>
        <begin position="37"/>
        <end position="57"/>
    </location>
</feature>
<sequence length="349" mass="39666">MRGGIRGIGTWGVGRNVWKGSGEVMVYRKAVWGRKGNSDFGREKRTSKRKSLDKENISKQGRNLKTRIKEGDFDDIDDMVDKAIEYVEGDTVNADGAVNTATIGVSAASASVTTAGVSISTHEPRTPPTTTIKAFEDVDITISQTLVKMGSKGKGIIQEPKKPPKNSRMAQIQMDEELALRLHKEEKINNFIHMDSEAVKDSAKKDDSSQKQAESTKKRPRAEYDEESVKKQKLEDDTKEEELRACLDIVPRDDIAINVESLATKYLIVDWKTHILTENIMYYHIIRANGSSKNYKIFTEICDDFDRHDVLDLYRLVKQRYETISPKGYDRLLWEDLITLFEPNEEDEI</sequence>
<gene>
    <name evidence="2" type="ORF">Tci_039285</name>
</gene>
<feature type="region of interest" description="Disordered" evidence="1">
    <location>
        <begin position="199"/>
        <end position="235"/>
    </location>
</feature>